<dbReference type="GO" id="GO:0005634">
    <property type="term" value="C:nucleus"/>
    <property type="evidence" value="ECO:0007669"/>
    <property type="project" value="TreeGrafter"/>
</dbReference>
<accession>A0AAD2PUE1</accession>
<reference evidence="2" key="1">
    <citation type="submission" date="2023-08" db="EMBL/GenBank/DDBJ databases">
        <authorList>
            <person name="Audoor S."/>
            <person name="Bilcke G."/>
        </authorList>
    </citation>
    <scope>NUCLEOTIDE SEQUENCE</scope>
</reference>
<organism evidence="2 3">
    <name type="scientific">Cylindrotheca closterium</name>
    <dbReference type="NCBI Taxonomy" id="2856"/>
    <lineage>
        <taxon>Eukaryota</taxon>
        <taxon>Sar</taxon>
        <taxon>Stramenopiles</taxon>
        <taxon>Ochrophyta</taxon>
        <taxon>Bacillariophyta</taxon>
        <taxon>Bacillariophyceae</taxon>
        <taxon>Bacillariophycidae</taxon>
        <taxon>Bacillariales</taxon>
        <taxon>Bacillariaceae</taxon>
        <taxon>Cylindrotheca</taxon>
    </lineage>
</organism>
<dbReference type="Gene3D" id="2.60.120.650">
    <property type="entry name" value="Cupin"/>
    <property type="match status" value="1"/>
</dbReference>
<comment type="caution">
    <text evidence="2">The sequence shown here is derived from an EMBL/GenBank/DDBJ whole genome shotgun (WGS) entry which is preliminary data.</text>
</comment>
<evidence type="ECO:0000313" key="3">
    <source>
        <dbReference type="Proteomes" id="UP001295423"/>
    </source>
</evidence>
<protein>
    <recommendedName>
        <fullName evidence="1">JmjC domain-containing protein</fullName>
    </recommendedName>
</protein>
<dbReference type="GO" id="GO:0045905">
    <property type="term" value="P:positive regulation of translational termination"/>
    <property type="evidence" value="ECO:0007669"/>
    <property type="project" value="TreeGrafter"/>
</dbReference>
<dbReference type="GO" id="GO:0005737">
    <property type="term" value="C:cytoplasm"/>
    <property type="evidence" value="ECO:0007669"/>
    <property type="project" value="TreeGrafter"/>
</dbReference>
<keyword evidence="3" id="KW-1185">Reference proteome</keyword>
<dbReference type="GO" id="GO:0016706">
    <property type="term" value="F:2-oxoglutarate-dependent dioxygenase activity"/>
    <property type="evidence" value="ECO:0007669"/>
    <property type="project" value="TreeGrafter"/>
</dbReference>
<sequence>MDDDENDLPEHAISMRSALRQCVALIDVFQKDSSRHRVRVRRQTIDSIESLDVQRDKAYHQFWDRLHTLDDSEAPIPTLSARDISSHYKFRQDYHFRNLPCLIQYDESPNCSNPFARVNEEWRTNDRQHINSRWFLDHVGTEIQVPLRYYSMSDEATLDSEGRAAECETRQVSMSEWTDLLSMEQQNHSYYLKDWHLVALLREKKHTKPLYTCPKVFQHDLLNPFLTEFTNGDYKFCYWGPSYSKTLRHSDVLHSFSWSYNVHGTKKWTFFGGRDCNQQFTVIQKAGQAMFVPCTWQHEVENSETTLSINHNWITVANVDKTLGCLLVELREIHSELEGWGICETGDTFLEASESMLRGCVGLNITSFFLMLLWRLSQLLKSFNAQEAVESDEEAAAAEHEFECCRISRMINMMVNDDKLQLEGRLEAATLSKDLASEAIRVAAVAVGCVCDEDGPL</sequence>
<dbReference type="PROSITE" id="PS51184">
    <property type="entry name" value="JMJC"/>
    <property type="match status" value="1"/>
</dbReference>
<evidence type="ECO:0000313" key="2">
    <source>
        <dbReference type="EMBL" id="CAJ1949825.1"/>
    </source>
</evidence>
<dbReference type="InterPro" id="IPR050910">
    <property type="entry name" value="JMJD6_ArgDemeth/LysHydrox"/>
</dbReference>
<dbReference type="SUPFAM" id="SSF51197">
    <property type="entry name" value="Clavaminate synthase-like"/>
    <property type="match status" value="1"/>
</dbReference>
<dbReference type="PANTHER" id="PTHR12480:SF6">
    <property type="entry name" value="2-OXOGLUTARATE AND IRON-DEPENDENT OXYGENASE JMJD4"/>
    <property type="match status" value="1"/>
</dbReference>
<proteinExistence type="predicted"/>
<dbReference type="SMART" id="SM00558">
    <property type="entry name" value="JmjC"/>
    <property type="match status" value="1"/>
</dbReference>
<feature type="domain" description="JmjC" evidence="1">
    <location>
        <begin position="107"/>
        <end position="330"/>
    </location>
</feature>
<dbReference type="Proteomes" id="UP001295423">
    <property type="component" value="Unassembled WGS sequence"/>
</dbReference>
<dbReference type="GO" id="GO:0043565">
    <property type="term" value="F:sequence-specific DNA binding"/>
    <property type="evidence" value="ECO:0007669"/>
    <property type="project" value="TreeGrafter"/>
</dbReference>
<dbReference type="AlphaFoldDB" id="A0AAD2PUE1"/>
<dbReference type="InterPro" id="IPR003347">
    <property type="entry name" value="JmjC_dom"/>
</dbReference>
<evidence type="ECO:0000259" key="1">
    <source>
        <dbReference type="PROSITE" id="PS51184"/>
    </source>
</evidence>
<name>A0AAD2PUE1_9STRA</name>
<dbReference type="PANTHER" id="PTHR12480">
    <property type="entry name" value="ARGININE DEMETHYLASE AND LYSYL-HYDROXYLASE JMJD"/>
    <property type="match status" value="1"/>
</dbReference>
<gene>
    <name evidence="2" type="ORF">CYCCA115_LOCUS12290</name>
</gene>
<dbReference type="EMBL" id="CAKOGP040001758">
    <property type="protein sequence ID" value="CAJ1949825.1"/>
    <property type="molecule type" value="Genomic_DNA"/>
</dbReference>